<accession>A0A385DUA9</accession>
<dbReference type="InterPro" id="IPR009061">
    <property type="entry name" value="DNA-bd_dom_put_sf"/>
</dbReference>
<dbReference type="KEGG" id="vg:63026355"/>
<dbReference type="SUPFAM" id="SSF46955">
    <property type="entry name" value="Putative DNA-binding domain"/>
    <property type="match status" value="1"/>
</dbReference>
<organism evidence="2 3">
    <name type="scientific">Gordonia phage Ashertheman</name>
    <dbReference type="NCBI Taxonomy" id="2301692"/>
    <lineage>
        <taxon>Viruses</taxon>
        <taxon>Duplodnaviria</taxon>
        <taxon>Heunggongvirae</taxon>
        <taxon>Uroviricota</taxon>
        <taxon>Caudoviricetes</taxon>
        <taxon>Stackebrandtviridae</taxon>
        <taxon>Schenleyvirinae</taxon>
        <taxon>Kroosvirus</taxon>
        <taxon>Kroosvirus ashertheman</taxon>
    </lineage>
</organism>
<evidence type="ECO:0000313" key="3">
    <source>
        <dbReference type="Proteomes" id="UP000263262"/>
    </source>
</evidence>
<dbReference type="GeneID" id="63026355"/>
<proteinExistence type="predicted"/>
<dbReference type="NCBIfam" id="TIGR01764">
    <property type="entry name" value="excise"/>
    <property type="match status" value="1"/>
</dbReference>
<dbReference type="InterPro" id="IPR041657">
    <property type="entry name" value="HTH_17"/>
</dbReference>
<dbReference type="EMBL" id="MH651168">
    <property type="protein sequence ID" value="AXQ62961.1"/>
    <property type="molecule type" value="Genomic_DNA"/>
</dbReference>
<name>A0A385DUA9_9CAUD</name>
<dbReference type="Proteomes" id="UP000263262">
    <property type="component" value="Segment"/>
</dbReference>
<protein>
    <submittedName>
        <fullName evidence="2">Helix-turn-helix DNA binding protein</fullName>
    </submittedName>
</protein>
<reference evidence="2 3" key="1">
    <citation type="submission" date="2018-07" db="EMBL/GenBank/DDBJ databases">
        <authorList>
            <person name="Meiner R.S."/>
            <person name="Sylvain J.A."/>
            <person name="Moraes M."/>
            <person name="Washington J.M."/>
            <person name="Garlena R.A."/>
            <person name="Russell D.A."/>
            <person name="Pope W.H."/>
            <person name="Jacobs-Sera D."/>
            <person name="Hatfull G.F."/>
        </authorList>
    </citation>
    <scope>NUCLEOTIDE SEQUENCE [LARGE SCALE GENOMIC DNA]</scope>
</reference>
<dbReference type="Pfam" id="PF12728">
    <property type="entry name" value="HTH_17"/>
    <property type="match status" value="1"/>
</dbReference>
<evidence type="ECO:0000313" key="2">
    <source>
        <dbReference type="EMBL" id="AXQ62961.1"/>
    </source>
</evidence>
<dbReference type="InterPro" id="IPR010093">
    <property type="entry name" value="SinI_DNA-bd"/>
</dbReference>
<sequence length="65" mass="7318">MNTSEHARSRLRDYRGAAEYLGVSYSTVRRLIARGDLHVVMIGNSPRLDLADLDAYIEQRKVIAG</sequence>
<keyword evidence="3" id="KW-1185">Reference proteome</keyword>
<dbReference type="RefSeq" id="YP_010001847.1">
    <property type="nucleotide sequence ID" value="NC_053237.1"/>
</dbReference>
<feature type="domain" description="Helix-turn-helix" evidence="1">
    <location>
        <begin position="17"/>
        <end position="60"/>
    </location>
</feature>
<dbReference type="GO" id="GO:0003677">
    <property type="term" value="F:DNA binding"/>
    <property type="evidence" value="ECO:0007669"/>
    <property type="project" value="InterPro"/>
</dbReference>
<evidence type="ECO:0000259" key="1">
    <source>
        <dbReference type="Pfam" id="PF12728"/>
    </source>
</evidence>
<gene>
    <name evidence="2" type="primary">54</name>
    <name evidence="2" type="ORF">SEA_ASHERTHEMAN_54</name>
</gene>